<evidence type="ECO:0000313" key="10">
    <source>
        <dbReference type="EMBL" id="ETR74080.1"/>
    </source>
</evidence>
<dbReference type="EMBL" id="ATBP01000022">
    <property type="protein sequence ID" value="ETR74080.1"/>
    <property type="molecule type" value="Genomic_DNA"/>
</dbReference>
<dbReference type="AlphaFoldDB" id="A0A1V1PH12"/>
<gene>
    <name evidence="10" type="ORF">OMM_00469</name>
</gene>
<dbReference type="PANTHER" id="PTHR48090">
    <property type="entry name" value="UNDECAPRENYL-PHOSPHATE 4-DEOXY-4-FORMAMIDO-L-ARABINOSE TRANSFERASE-RELATED"/>
    <property type="match status" value="1"/>
</dbReference>
<accession>A0A1V1PH12</accession>
<keyword evidence="5" id="KW-0448">Lipopolysaccharide biosynthesis</keyword>
<dbReference type="CDD" id="cd04187">
    <property type="entry name" value="DPM1_like_bac"/>
    <property type="match status" value="1"/>
</dbReference>
<evidence type="ECO:0000256" key="5">
    <source>
        <dbReference type="ARBA" id="ARBA00022985"/>
    </source>
</evidence>
<keyword evidence="2" id="KW-0328">Glycosyltransferase</keyword>
<dbReference type="PANTHER" id="PTHR48090:SF3">
    <property type="entry name" value="UNDECAPRENYL-PHOSPHATE 4-DEOXY-4-FORMAMIDO-L-ARABINOSE TRANSFERASE"/>
    <property type="match status" value="1"/>
</dbReference>
<evidence type="ECO:0000259" key="9">
    <source>
        <dbReference type="Pfam" id="PF00535"/>
    </source>
</evidence>
<feature type="transmembrane region" description="Helical" evidence="8">
    <location>
        <begin position="233"/>
        <end position="255"/>
    </location>
</feature>
<dbReference type="InterPro" id="IPR001173">
    <property type="entry name" value="Glyco_trans_2-like"/>
</dbReference>
<keyword evidence="4 8" id="KW-0812">Transmembrane</keyword>
<evidence type="ECO:0000256" key="2">
    <source>
        <dbReference type="ARBA" id="ARBA00022676"/>
    </source>
</evidence>
<feature type="transmembrane region" description="Helical" evidence="8">
    <location>
        <begin position="267"/>
        <end position="289"/>
    </location>
</feature>
<dbReference type="GO" id="GO:0009103">
    <property type="term" value="P:lipopolysaccharide biosynthetic process"/>
    <property type="evidence" value="ECO:0007669"/>
    <property type="project" value="UniProtKB-KW"/>
</dbReference>
<feature type="transmembrane region" description="Helical" evidence="8">
    <location>
        <begin position="210"/>
        <end position="227"/>
    </location>
</feature>
<dbReference type="InterPro" id="IPR029044">
    <property type="entry name" value="Nucleotide-diphossugar_trans"/>
</dbReference>
<evidence type="ECO:0000256" key="1">
    <source>
        <dbReference type="ARBA" id="ARBA00022475"/>
    </source>
</evidence>
<organism evidence="10 11">
    <name type="scientific">Candidatus Magnetoglobus multicellularis str. Araruama</name>
    <dbReference type="NCBI Taxonomy" id="890399"/>
    <lineage>
        <taxon>Bacteria</taxon>
        <taxon>Pseudomonadati</taxon>
        <taxon>Thermodesulfobacteriota</taxon>
        <taxon>Desulfobacteria</taxon>
        <taxon>Desulfobacterales</taxon>
        <taxon>Desulfobacteraceae</taxon>
        <taxon>Candidatus Magnetoglobus</taxon>
    </lineage>
</organism>
<evidence type="ECO:0000313" key="11">
    <source>
        <dbReference type="Proteomes" id="UP000189670"/>
    </source>
</evidence>
<dbReference type="GO" id="GO:0099621">
    <property type="term" value="F:undecaprenyl-phosphate 4-deoxy-4-formamido-L-arabinose transferase activity"/>
    <property type="evidence" value="ECO:0007669"/>
    <property type="project" value="TreeGrafter"/>
</dbReference>
<comment type="caution">
    <text evidence="10">The sequence shown here is derived from an EMBL/GenBank/DDBJ whole genome shotgun (WGS) entry which is preliminary data.</text>
</comment>
<keyword evidence="1" id="KW-1003">Cell membrane</keyword>
<reference evidence="11" key="1">
    <citation type="submission" date="2012-11" db="EMBL/GenBank/DDBJ databases">
        <authorList>
            <person name="Lucero-Rivera Y.E."/>
            <person name="Tovar-Ramirez D."/>
        </authorList>
    </citation>
    <scope>NUCLEOTIDE SEQUENCE [LARGE SCALE GENOMIC DNA]</scope>
    <source>
        <strain evidence="11">Araruama</strain>
    </source>
</reference>
<dbReference type="Gene3D" id="3.90.550.10">
    <property type="entry name" value="Spore Coat Polysaccharide Biosynthesis Protein SpsA, Chain A"/>
    <property type="match status" value="1"/>
</dbReference>
<evidence type="ECO:0000256" key="8">
    <source>
        <dbReference type="SAM" id="Phobius"/>
    </source>
</evidence>
<sequence length="314" mass="36077">MDLSIIIPVYNESENLPVLYERLNDEMSQTDYRYEIIFINDGSTDSSQNILEDFAKSDKHIKVIRFVRNFGQTAALMAGFDHSSGKIVVSMDADLQNNPADIPALISEINKGYDVCSGWRKHRKDSRFWRIYPSKIANLLISVLSGVKLHDYGCTLKAYRSNIIKGIRLYGEMHRFIPIYAHWEGATITEIPVSHLPRMRGKSKYGIERTFKVILDLLVLISFVTIFNKPIYIFGGFGIINMGLSIATFFGMLYFKFFGGKSFIETPLPLLVVLFFLMGFISILMGFIAEILMRTYYESQNKTIYDIKKTWNID</sequence>
<dbReference type="Pfam" id="PF00535">
    <property type="entry name" value="Glycos_transf_2"/>
    <property type="match status" value="1"/>
</dbReference>
<keyword evidence="6 8" id="KW-1133">Transmembrane helix</keyword>
<protein>
    <submittedName>
        <fullName evidence="10">Glycosyltransferase</fullName>
    </submittedName>
</protein>
<keyword evidence="3 10" id="KW-0808">Transferase</keyword>
<feature type="domain" description="Glycosyltransferase 2-like" evidence="9">
    <location>
        <begin position="4"/>
        <end position="165"/>
    </location>
</feature>
<proteinExistence type="predicted"/>
<keyword evidence="7 8" id="KW-0472">Membrane</keyword>
<dbReference type="GO" id="GO:0005886">
    <property type="term" value="C:plasma membrane"/>
    <property type="evidence" value="ECO:0007669"/>
    <property type="project" value="TreeGrafter"/>
</dbReference>
<dbReference type="Proteomes" id="UP000189670">
    <property type="component" value="Unassembled WGS sequence"/>
</dbReference>
<dbReference type="SUPFAM" id="SSF53448">
    <property type="entry name" value="Nucleotide-diphospho-sugar transferases"/>
    <property type="match status" value="1"/>
</dbReference>
<evidence type="ECO:0000256" key="4">
    <source>
        <dbReference type="ARBA" id="ARBA00022692"/>
    </source>
</evidence>
<evidence type="ECO:0000256" key="6">
    <source>
        <dbReference type="ARBA" id="ARBA00022989"/>
    </source>
</evidence>
<dbReference type="InterPro" id="IPR050256">
    <property type="entry name" value="Glycosyltransferase_2"/>
</dbReference>
<evidence type="ECO:0000256" key="7">
    <source>
        <dbReference type="ARBA" id="ARBA00023136"/>
    </source>
</evidence>
<name>A0A1V1PH12_9BACT</name>
<evidence type="ECO:0000256" key="3">
    <source>
        <dbReference type="ARBA" id="ARBA00022679"/>
    </source>
</evidence>